<sequence>MIGSTSLSAAKGKYHLNGQPVRNWALGDVIGFLPQQWDLFDMSLADNLRLADPQASDGMLWEMLDSLALGTWARDLPHGLDTPMGEYGAAVSGGQARRIALARVMLARRPILILDEPLAGLDEATRSTVVQCLVTYQSEGLLIIASHVPVKAADARGGQEGGRRESVEKVQQLILDKDGMALSLVP</sequence>
<dbReference type="PANTHER" id="PTHR43394:SF1">
    <property type="entry name" value="ATP-BINDING CASSETTE SUB-FAMILY B MEMBER 10, MITOCHONDRIAL"/>
    <property type="match status" value="1"/>
</dbReference>
<reference evidence="2 3" key="1">
    <citation type="submission" date="2020-05" db="EMBL/GenBank/DDBJ databases">
        <authorList>
            <person name="Ruan W."/>
            <person name="Jeon C.O."/>
            <person name="Chun B.H."/>
        </authorList>
    </citation>
    <scope>NUCLEOTIDE SEQUENCE [LARGE SCALE GENOMIC DNA]</scope>
    <source>
        <strain evidence="2 3">TBZ9</strain>
    </source>
</reference>
<dbReference type="PANTHER" id="PTHR43394">
    <property type="entry name" value="ATP-DEPENDENT PERMEASE MDL1, MITOCHONDRIAL"/>
    <property type="match status" value="1"/>
</dbReference>
<dbReference type="InterPro" id="IPR039421">
    <property type="entry name" value="Type_1_exporter"/>
</dbReference>
<keyword evidence="3" id="KW-1185">Reference proteome</keyword>
<keyword evidence="2" id="KW-0547">Nucleotide-binding</keyword>
<gene>
    <name evidence="2" type="ORF">HLB35_06990</name>
</gene>
<evidence type="ECO:0000313" key="3">
    <source>
        <dbReference type="Proteomes" id="UP000588806"/>
    </source>
</evidence>
<feature type="domain" description="ABC transporter" evidence="1">
    <location>
        <begin position="7"/>
        <end position="119"/>
    </location>
</feature>
<dbReference type="GO" id="GO:0015421">
    <property type="term" value="F:ABC-type oligopeptide transporter activity"/>
    <property type="evidence" value="ECO:0007669"/>
    <property type="project" value="TreeGrafter"/>
</dbReference>
<dbReference type="GO" id="GO:0005524">
    <property type="term" value="F:ATP binding"/>
    <property type="evidence" value="ECO:0007669"/>
    <property type="project" value="UniProtKB-KW"/>
</dbReference>
<evidence type="ECO:0000313" key="2">
    <source>
        <dbReference type="EMBL" id="NOG31579.1"/>
    </source>
</evidence>
<keyword evidence="2" id="KW-0067">ATP-binding</keyword>
<dbReference type="InterPro" id="IPR003439">
    <property type="entry name" value="ABC_transporter-like_ATP-bd"/>
</dbReference>
<accession>A0A7Y3TZL2</accession>
<reference evidence="2 3" key="2">
    <citation type="submission" date="2020-06" db="EMBL/GenBank/DDBJ databases">
        <title>Halomonas songnenensis sp. nov., a moderately halophilic bacterium isolated from saline and alkaline soils.</title>
        <authorList>
            <person name="Jiang J."/>
            <person name="Pan Y."/>
        </authorList>
    </citation>
    <scope>NUCLEOTIDE SEQUENCE [LARGE SCALE GENOMIC DNA]</scope>
    <source>
        <strain evidence="2 3">TBZ9</strain>
    </source>
</reference>
<dbReference type="InterPro" id="IPR027417">
    <property type="entry name" value="P-loop_NTPase"/>
</dbReference>
<dbReference type="Pfam" id="PF00005">
    <property type="entry name" value="ABC_tran"/>
    <property type="match status" value="1"/>
</dbReference>
<name>A0A7Y3TZL2_9GAMM</name>
<dbReference type="GO" id="GO:0016887">
    <property type="term" value="F:ATP hydrolysis activity"/>
    <property type="evidence" value="ECO:0007669"/>
    <property type="project" value="InterPro"/>
</dbReference>
<dbReference type="Proteomes" id="UP000588806">
    <property type="component" value="Unassembled WGS sequence"/>
</dbReference>
<organism evidence="2 3">
    <name type="scientific">Vreelandella azerica</name>
    <dbReference type="NCBI Taxonomy" id="2732867"/>
    <lineage>
        <taxon>Bacteria</taxon>
        <taxon>Pseudomonadati</taxon>
        <taxon>Pseudomonadota</taxon>
        <taxon>Gammaproteobacteria</taxon>
        <taxon>Oceanospirillales</taxon>
        <taxon>Halomonadaceae</taxon>
        <taxon>Vreelandella</taxon>
    </lineage>
</organism>
<evidence type="ECO:0000259" key="1">
    <source>
        <dbReference type="Pfam" id="PF00005"/>
    </source>
</evidence>
<dbReference type="Gene3D" id="3.40.50.300">
    <property type="entry name" value="P-loop containing nucleotide triphosphate hydrolases"/>
    <property type="match status" value="1"/>
</dbReference>
<proteinExistence type="predicted"/>
<protein>
    <submittedName>
        <fullName evidence="2">ATP-binding cassette domain-containing protein</fullName>
    </submittedName>
</protein>
<dbReference type="SUPFAM" id="SSF52540">
    <property type="entry name" value="P-loop containing nucleoside triphosphate hydrolases"/>
    <property type="match status" value="1"/>
</dbReference>
<comment type="caution">
    <text evidence="2">The sequence shown here is derived from an EMBL/GenBank/DDBJ whole genome shotgun (WGS) entry which is preliminary data.</text>
</comment>
<dbReference type="AlphaFoldDB" id="A0A7Y3TZL2"/>
<dbReference type="EMBL" id="JABFHI010000002">
    <property type="protein sequence ID" value="NOG31579.1"/>
    <property type="molecule type" value="Genomic_DNA"/>
</dbReference>